<dbReference type="InterPro" id="IPR035979">
    <property type="entry name" value="RBD_domain_sf"/>
</dbReference>
<dbReference type="WBParaSite" id="jg12947">
    <property type="protein sequence ID" value="jg12947"/>
    <property type="gene ID" value="jg12947"/>
</dbReference>
<protein>
    <submittedName>
        <fullName evidence="4">RRM domain-containing protein</fullName>
    </submittedName>
</protein>
<proteinExistence type="predicted"/>
<evidence type="ECO:0000313" key="3">
    <source>
        <dbReference type="Proteomes" id="UP000887574"/>
    </source>
</evidence>
<keyword evidence="1" id="KW-0694">RNA-binding</keyword>
<keyword evidence="3" id="KW-1185">Reference proteome</keyword>
<dbReference type="Gene3D" id="3.30.70.330">
    <property type="match status" value="1"/>
</dbReference>
<dbReference type="SUPFAM" id="SSF54928">
    <property type="entry name" value="RNA-binding domain, RBD"/>
    <property type="match status" value="1"/>
</dbReference>
<feature type="domain" description="RRM" evidence="2">
    <location>
        <begin position="1"/>
        <end position="63"/>
    </location>
</feature>
<evidence type="ECO:0000259" key="2">
    <source>
        <dbReference type="PROSITE" id="PS50102"/>
    </source>
</evidence>
<organism evidence="3 4">
    <name type="scientific">Ditylenchus dipsaci</name>
    <dbReference type="NCBI Taxonomy" id="166011"/>
    <lineage>
        <taxon>Eukaryota</taxon>
        <taxon>Metazoa</taxon>
        <taxon>Ecdysozoa</taxon>
        <taxon>Nematoda</taxon>
        <taxon>Chromadorea</taxon>
        <taxon>Rhabditida</taxon>
        <taxon>Tylenchina</taxon>
        <taxon>Tylenchomorpha</taxon>
        <taxon>Sphaerularioidea</taxon>
        <taxon>Anguinidae</taxon>
        <taxon>Anguininae</taxon>
        <taxon>Ditylenchus</taxon>
    </lineage>
</organism>
<name>A0A915CV48_9BILA</name>
<dbReference type="PROSITE" id="PS50102">
    <property type="entry name" value="RRM"/>
    <property type="match status" value="1"/>
</dbReference>
<accession>A0A915CV48</accession>
<dbReference type="Proteomes" id="UP000887574">
    <property type="component" value="Unplaced"/>
</dbReference>
<sequence length="84" mass="9121">MLYDCFSKFGSVVTVNISHKLDTGYPTLYGYATFSSPNEASKFLLSGPHVVDGKEISIMTLDERQAPEKIGTSVAVSSQKSKKS</sequence>
<dbReference type="AlphaFoldDB" id="A0A915CV48"/>
<dbReference type="InterPro" id="IPR012677">
    <property type="entry name" value="Nucleotide-bd_a/b_plait_sf"/>
</dbReference>
<evidence type="ECO:0000256" key="1">
    <source>
        <dbReference type="PROSITE-ProRule" id="PRU00176"/>
    </source>
</evidence>
<evidence type="ECO:0000313" key="4">
    <source>
        <dbReference type="WBParaSite" id="jg12947"/>
    </source>
</evidence>
<dbReference type="Pfam" id="PF00076">
    <property type="entry name" value="RRM_1"/>
    <property type="match status" value="1"/>
</dbReference>
<reference evidence="4" key="1">
    <citation type="submission" date="2022-11" db="UniProtKB">
        <authorList>
            <consortium name="WormBaseParasite"/>
        </authorList>
    </citation>
    <scope>IDENTIFICATION</scope>
</reference>
<dbReference type="InterPro" id="IPR000504">
    <property type="entry name" value="RRM_dom"/>
</dbReference>
<dbReference type="GO" id="GO:0003723">
    <property type="term" value="F:RNA binding"/>
    <property type="evidence" value="ECO:0007669"/>
    <property type="project" value="UniProtKB-UniRule"/>
</dbReference>